<dbReference type="InterPro" id="IPR036770">
    <property type="entry name" value="Ankyrin_rpt-contain_sf"/>
</dbReference>
<dbReference type="Proteomes" id="UP001652660">
    <property type="component" value="Chromosome 5e"/>
</dbReference>
<evidence type="ECO:0000256" key="9">
    <source>
        <dbReference type="ARBA" id="ARBA00023043"/>
    </source>
</evidence>
<dbReference type="InterPro" id="IPR011333">
    <property type="entry name" value="SKP1/BTB/POZ_sf"/>
</dbReference>
<comment type="similarity">
    <text evidence="11">Belongs to the plant 'ANKYRIN-BTB/POZ' family. 'NPR1-like' subfamily.</text>
</comment>
<keyword evidence="8" id="KW-0862">Zinc</keyword>
<keyword evidence="6" id="KW-0833">Ubl conjugation pathway</keyword>
<evidence type="ECO:0000256" key="10">
    <source>
        <dbReference type="ARBA" id="ARBA00023242"/>
    </source>
</evidence>
<gene>
    <name evidence="18" type="primary">LOC113722651</name>
</gene>
<dbReference type="SUPFAM" id="SSF54695">
    <property type="entry name" value="POZ domain"/>
    <property type="match status" value="1"/>
</dbReference>
<keyword evidence="4" id="KW-0677">Repeat</keyword>
<dbReference type="GeneID" id="113722651"/>
<reference evidence="18" key="1">
    <citation type="submission" date="2025-08" db="UniProtKB">
        <authorList>
            <consortium name="RefSeq"/>
        </authorList>
    </citation>
    <scope>IDENTIFICATION</scope>
    <source>
        <tissue evidence="18">Leaves</tissue>
    </source>
</reference>
<keyword evidence="3" id="KW-0479">Metal-binding</keyword>
<evidence type="ECO:0000256" key="13">
    <source>
        <dbReference type="PROSITE-ProRule" id="PRU01391"/>
    </source>
</evidence>
<evidence type="ECO:0000259" key="15">
    <source>
        <dbReference type="PROSITE" id="PS50097"/>
    </source>
</evidence>
<dbReference type="SMART" id="SM00225">
    <property type="entry name" value="BTB"/>
    <property type="match status" value="1"/>
</dbReference>
<feature type="domain" description="BTB" evidence="15">
    <location>
        <begin position="44"/>
        <end position="121"/>
    </location>
</feature>
<dbReference type="RefSeq" id="XP_071904405.1">
    <property type="nucleotide sequence ID" value="XM_072048304.1"/>
</dbReference>
<dbReference type="Pfam" id="PF12313">
    <property type="entry name" value="NPR1_like_C"/>
    <property type="match status" value="2"/>
</dbReference>
<feature type="repeat" description="ANK" evidence="12">
    <location>
        <begin position="311"/>
        <end position="343"/>
    </location>
</feature>
<accession>A0ABM4UAU4</accession>
<evidence type="ECO:0000256" key="7">
    <source>
        <dbReference type="ARBA" id="ARBA00022821"/>
    </source>
</evidence>
<evidence type="ECO:0000256" key="6">
    <source>
        <dbReference type="ARBA" id="ARBA00022786"/>
    </source>
</evidence>
<dbReference type="PROSITE" id="PS50088">
    <property type="entry name" value="ANK_REPEAT"/>
    <property type="match status" value="1"/>
</dbReference>
<comment type="subcellular location">
    <subcellularLocation>
        <location evidence="1">Nucleus</location>
    </subcellularLocation>
</comment>
<dbReference type="InterPro" id="IPR044292">
    <property type="entry name" value="NPR"/>
</dbReference>
<dbReference type="InterPro" id="IPR000210">
    <property type="entry name" value="BTB/POZ_dom"/>
</dbReference>
<evidence type="ECO:0000256" key="8">
    <source>
        <dbReference type="ARBA" id="ARBA00022833"/>
    </source>
</evidence>
<dbReference type="InterPro" id="IPR002110">
    <property type="entry name" value="Ankyrin_rpt"/>
</dbReference>
<dbReference type="PANTHER" id="PTHR46475">
    <property type="entry name" value="REGULATORY PROTEIN NPR3"/>
    <property type="match status" value="1"/>
</dbReference>
<evidence type="ECO:0000313" key="17">
    <source>
        <dbReference type="Proteomes" id="UP001652660"/>
    </source>
</evidence>
<evidence type="ECO:0000256" key="5">
    <source>
        <dbReference type="ARBA" id="ARBA00022771"/>
    </source>
</evidence>
<keyword evidence="5 13" id="KW-0863">Zinc-finger</keyword>
<dbReference type="CDD" id="cd18310">
    <property type="entry name" value="BTB_POZ_NPR_plant"/>
    <property type="match status" value="1"/>
</dbReference>
<evidence type="ECO:0000256" key="11">
    <source>
        <dbReference type="ARBA" id="ARBA00044947"/>
    </source>
</evidence>
<evidence type="ECO:0000256" key="1">
    <source>
        <dbReference type="ARBA" id="ARBA00004123"/>
    </source>
</evidence>
<comment type="caution">
    <text evidence="13">Lacks conserved residue(s) required for the propagation of feature annotation.</text>
</comment>
<dbReference type="InterPro" id="IPR024228">
    <property type="entry name" value="NPR_central_dom"/>
</dbReference>
<name>A0ABM4UAU4_COFAR</name>
<evidence type="ECO:0000256" key="2">
    <source>
        <dbReference type="ARBA" id="ARBA00004906"/>
    </source>
</evidence>
<evidence type="ECO:0000313" key="18">
    <source>
        <dbReference type="RefSeq" id="XP_071904405.1"/>
    </source>
</evidence>
<feature type="region of interest" description="Disordered" evidence="14">
    <location>
        <begin position="784"/>
        <end position="809"/>
    </location>
</feature>
<dbReference type="PROSITE" id="PS52046">
    <property type="entry name" value="ZF_C2HC_NPR"/>
    <property type="match status" value="1"/>
</dbReference>
<proteinExistence type="inferred from homology"/>
<dbReference type="SUPFAM" id="SSF48403">
    <property type="entry name" value="Ankyrin repeat"/>
    <property type="match status" value="1"/>
</dbReference>
<organism evidence="17 18">
    <name type="scientific">Coffea arabica</name>
    <name type="common">Arabian coffee</name>
    <dbReference type="NCBI Taxonomy" id="13443"/>
    <lineage>
        <taxon>Eukaryota</taxon>
        <taxon>Viridiplantae</taxon>
        <taxon>Streptophyta</taxon>
        <taxon>Embryophyta</taxon>
        <taxon>Tracheophyta</taxon>
        <taxon>Spermatophyta</taxon>
        <taxon>Magnoliopsida</taxon>
        <taxon>eudicotyledons</taxon>
        <taxon>Gunneridae</taxon>
        <taxon>Pentapetalae</taxon>
        <taxon>asterids</taxon>
        <taxon>lamiids</taxon>
        <taxon>Gentianales</taxon>
        <taxon>Rubiaceae</taxon>
        <taxon>Ixoroideae</taxon>
        <taxon>Gardenieae complex</taxon>
        <taxon>Bertiereae - Coffeeae clade</taxon>
        <taxon>Coffeeae</taxon>
        <taxon>Coffea</taxon>
    </lineage>
</organism>
<sequence>MDIEKGNSVSSAGHEVGGSGRFFSFTQLSGSLQKLLHDAEFDYSDAEIVVEGTSVGVNRCILASRSPFFHELFKKGNDTVSANESKPSYVMEELVPHGKIGYEAFLVFLNYVYTGKLKPSPLEVSTCVDESCAHDACGPAINYAVELMYASATFQMEELVLVVQRRLLNFVDKALVEDVIPIVVVALHQQLNALLSYCIQRIAHSNVDNLTLEKQLPHEVLTDIKCFRKQPNQDLEHVTGEANSVYDKRIRRIHKALDSGDVELLKLILDEYTITLDDAFALHYAAAYCNPKVVTEVLNLGNANLSLRNTQGYTVLHVAARRKDPLVIISLLSKGAYVSDSTIDGQSSITICRRLTRRKDYNESIKPGQETNKDRLCIDVLEKAMLRNPLAGTLCMSSIVVGDDLIMKLLILENRVAYAQILFPQEAMLAMEIANVHSTSAPEFSRPNMIDLNEIPYEQVKQLQLRLQALQKSVEIGRHFFPNCSLVLDKFLEDHMQEILMFNSPEKEQTKKKMPYLELKLEVMNASDEDKGESNWLSISTSISSCSSSTKASVDINVRKRKSTSSIDGQMSTTICQRFTQPMDFKETTNAMTGDISMSSMVLADDVVMRLLLLENRASIIRALLPSEVKLAMEIADTDSSSEFHTFAASSTLCGNLKTVDLNESPLEQEKRLQAGLQALGKAVEKGRQFYPSCCEVLGKFLENDAEDVRIKEIKEEITKAFETDKARIHSTHFSAPSPSETDTDFLLEKFGKLLKGINITSKRQTTGLDEAMMVFNNIDKDRNFSSSSSSGSISSVNQGVGLGKRSLC</sequence>
<dbReference type="Pfam" id="PF11900">
    <property type="entry name" value="DUF3420"/>
    <property type="match status" value="1"/>
</dbReference>
<evidence type="ECO:0000256" key="3">
    <source>
        <dbReference type="ARBA" id="ARBA00022723"/>
    </source>
</evidence>
<feature type="domain" description="C2HC NPR-type" evidence="16">
    <location>
        <begin position="124"/>
        <end position="138"/>
    </location>
</feature>
<feature type="compositionally biased region" description="Low complexity" evidence="14">
    <location>
        <begin position="786"/>
        <end position="796"/>
    </location>
</feature>
<dbReference type="PROSITE" id="PS50097">
    <property type="entry name" value="BTB"/>
    <property type="match status" value="1"/>
</dbReference>
<keyword evidence="7" id="KW-0611">Plant defense</keyword>
<evidence type="ECO:0000256" key="12">
    <source>
        <dbReference type="PROSITE-ProRule" id="PRU00023"/>
    </source>
</evidence>
<dbReference type="SMART" id="SM00248">
    <property type="entry name" value="ANK"/>
    <property type="match status" value="3"/>
</dbReference>
<dbReference type="InterPro" id="IPR057250">
    <property type="entry name" value="Znf_C2HC_NPR-type"/>
</dbReference>
<dbReference type="PROSITE" id="PS50297">
    <property type="entry name" value="ANK_REP_REGION"/>
    <property type="match status" value="1"/>
</dbReference>
<evidence type="ECO:0000259" key="16">
    <source>
        <dbReference type="PROSITE" id="PS52046"/>
    </source>
</evidence>
<dbReference type="Pfam" id="PF00651">
    <property type="entry name" value="BTB"/>
    <property type="match status" value="1"/>
</dbReference>
<evidence type="ECO:0000256" key="4">
    <source>
        <dbReference type="ARBA" id="ARBA00022737"/>
    </source>
</evidence>
<evidence type="ECO:0000256" key="14">
    <source>
        <dbReference type="SAM" id="MobiDB-lite"/>
    </source>
</evidence>
<dbReference type="PANTHER" id="PTHR46475:SF9">
    <property type="entry name" value="REGULATORY PROTEIN NPR3-LIKE ISOFORM X1"/>
    <property type="match status" value="1"/>
</dbReference>
<keyword evidence="10" id="KW-0539">Nucleus</keyword>
<keyword evidence="9 12" id="KW-0040">ANK repeat</keyword>
<comment type="pathway">
    <text evidence="2">Protein modification; protein ubiquitination.</text>
</comment>
<dbReference type="Gene3D" id="3.30.710.10">
    <property type="entry name" value="Potassium Channel Kv1.1, Chain A"/>
    <property type="match status" value="1"/>
</dbReference>
<keyword evidence="17" id="KW-1185">Reference proteome</keyword>
<dbReference type="InterPro" id="IPR021094">
    <property type="entry name" value="NPR1/NIM1-like_C"/>
</dbReference>
<protein>
    <submittedName>
        <fullName evidence="18">BTB/POZ domain and ankyrin repeat-containing protein NPR1-like isoform X1</fullName>
    </submittedName>
</protein>
<dbReference type="Gene3D" id="1.25.40.20">
    <property type="entry name" value="Ankyrin repeat-containing domain"/>
    <property type="match status" value="1"/>
</dbReference>